<proteinExistence type="predicted"/>
<feature type="domain" description="CHAT" evidence="1">
    <location>
        <begin position="573"/>
        <end position="796"/>
    </location>
</feature>
<dbReference type="Proteomes" id="UP000033772">
    <property type="component" value="Unassembled WGS sequence"/>
</dbReference>
<evidence type="ECO:0000313" key="2">
    <source>
        <dbReference type="EMBL" id="OIJ24304.1"/>
    </source>
</evidence>
<name>A0A1J4N193_9ACTN</name>
<comment type="caution">
    <text evidence="2">The sequence shown here is derived from an EMBL/GenBank/DDBJ whole genome shotgun (WGS) entry which is preliminary data.</text>
</comment>
<accession>A0A1J4N193</accession>
<dbReference type="Pfam" id="PF12770">
    <property type="entry name" value="CHAT"/>
    <property type="match status" value="1"/>
</dbReference>
<dbReference type="AlphaFoldDB" id="A0A1J4N193"/>
<protein>
    <recommendedName>
        <fullName evidence="1">CHAT domain-containing protein</fullName>
    </recommendedName>
</protein>
<sequence>MPRGEEPPEELHRLGVAALNAGDLTEAQELLRRAQALADDPDLAARIESSMAFLAADESDLEHALDRLDRALGGSELSLATRGALLQQRATLLRRAGRANEALETFGQAIDALQGQPAKLAKAHNNRGTVYLDQHEPALAAHEFELAAIGYREAADEVSAAQSDHNRAYAFFLAGDLVGALALMESCYDVQAAAGPLLKAVCDADRAEVLMAAGLTRQGGEMLRQAAEAYGSKKQRQRQGEAELVLASHLVATDPVEAERVARSALNWFEEARATGLALRARAVAFEAAVTAGRDPSENGEALAGPLEEQGLSWPALRVRMQARLARIRSAESAGLPARPASGGILGPVPAEAPIDVRLLERELRAELAVAAGRTVAGLRELRSGLDDFHLWQSSFGSLDLQTNVSGHGRTLARRGLELAVESGETDVLFEWSERSRMLASRVQPVRPPSDPQLAADLAELRGEVTPEREAELREQIRQRAWRVKGSGQVSDPISLPDLHERIGGHALVAYVVAAGRLVAVVATDDTATRVDLGDQAALRSLLGGLLPDLDVAATDLPGPLGVAVRSDLTVRLQQLSDLLVAPILEQIGDRPVVLTPSAVLAAVPWTLLSGFTGRPVTVAQSATAWLSRADTPLRTASAGFVAGPRVMRAADEVAKSATAWSGARLLTGSDATAAAVSALAAEVDVLHLAAHGHHSADNPLFSGLELTDGTWYGYDIDGLSAVPDVVLLSACEVGRSTIRWGEELIGLVGAWLHAGARAVIASPAVVADEAAYEVFSRLHGALAKGLAPAEALAESLPAATTDAPPAPFVCFS</sequence>
<evidence type="ECO:0000313" key="3">
    <source>
        <dbReference type="Proteomes" id="UP000033772"/>
    </source>
</evidence>
<dbReference type="SMART" id="SM00028">
    <property type="entry name" value="TPR"/>
    <property type="match status" value="3"/>
</dbReference>
<dbReference type="PANTHER" id="PTHR10098">
    <property type="entry name" value="RAPSYN-RELATED"/>
    <property type="match status" value="1"/>
</dbReference>
<organism evidence="2 3">
    <name type="scientific">Nocardioides luteus</name>
    <dbReference type="NCBI Taxonomy" id="1844"/>
    <lineage>
        <taxon>Bacteria</taxon>
        <taxon>Bacillati</taxon>
        <taxon>Actinomycetota</taxon>
        <taxon>Actinomycetes</taxon>
        <taxon>Propionibacteriales</taxon>
        <taxon>Nocardioidaceae</taxon>
        <taxon>Nocardioides</taxon>
    </lineage>
</organism>
<dbReference type="Gene3D" id="1.25.40.10">
    <property type="entry name" value="Tetratricopeptide repeat domain"/>
    <property type="match status" value="1"/>
</dbReference>
<dbReference type="SUPFAM" id="SSF48452">
    <property type="entry name" value="TPR-like"/>
    <property type="match status" value="2"/>
</dbReference>
<evidence type="ECO:0000259" key="1">
    <source>
        <dbReference type="Pfam" id="PF12770"/>
    </source>
</evidence>
<dbReference type="EMBL" id="JZDQ02000042">
    <property type="protein sequence ID" value="OIJ24304.1"/>
    <property type="molecule type" value="Genomic_DNA"/>
</dbReference>
<gene>
    <name evidence="2" type="ORF">UG56_023615</name>
</gene>
<dbReference type="STRING" id="1844.UG56_023615"/>
<dbReference type="InterPro" id="IPR011990">
    <property type="entry name" value="TPR-like_helical_dom_sf"/>
</dbReference>
<dbReference type="PANTHER" id="PTHR10098:SF108">
    <property type="entry name" value="TETRATRICOPEPTIDE REPEAT PROTEIN 28"/>
    <property type="match status" value="1"/>
</dbReference>
<reference evidence="2" key="1">
    <citation type="submission" date="2016-10" db="EMBL/GenBank/DDBJ databases">
        <title>Draft Genome Sequence of Nocardioides luteus Strain BAFB, an Alkane-Degrading Bacterium Isolated from JP-7 Polluted Soil.</title>
        <authorList>
            <person name="Brown L."/>
            <person name="Ruiz O.N."/>
            <person name="Gunasekera T."/>
        </authorList>
    </citation>
    <scope>NUCLEOTIDE SEQUENCE [LARGE SCALE GENOMIC DNA]</scope>
    <source>
        <strain evidence="2">BAFB</strain>
    </source>
</reference>
<dbReference type="InterPro" id="IPR024983">
    <property type="entry name" value="CHAT_dom"/>
</dbReference>
<dbReference type="InterPro" id="IPR019734">
    <property type="entry name" value="TPR_rpt"/>
</dbReference>
<keyword evidence="3" id="KW-1185">Reference proteome</keyword>